<evidence type="ECO:0000259" key="11">
    <source>
        <dbReference type="Pfam" id="PF07685"/>
    </source>
</evidence>
<dbReference type="HAMAP" id="MF_00027">
    <property type="entry name" value="CobB_CbiA"/>
    <property type="match status" value="1"/>
</dbReference>
<dbReference type="Pfam" id="PF01656">
    <property type="entry name" value="CbiA"/>
    <property type="match status" value="1"/>
</dbReference>
<comment type="domain">
    <text evidence="9">Comprises of two domains. The C-terminal domain contains the binding site for glutamine and catalyzes the hydrolysis of this substrate to glutamate and ammonia. The N-terminal domain is anticipated to bind ATP and cobyrinate and catalyzes the ultimate synthesis of the diamide product. The ammonia produced via the glutaminase domain is probably translocated to the adjacent domain via a molecular tunnel, where it reacts with an activated intermediate.</text>
</comment>
<evidence type="ECO:0000313" key="13">
    <source>
        <dbReference type="Proteomes" id="UP000247811"/>
    </source>
</evidence>
<dbReference type="CDD" id="cd03130">
    <property type="entry name" value="GATase1_CobB"/>
    <property type="match status" value="1"/>
</dbReference>
<dbReference type="RefSeq" id="WP_110401759.1">
    <property type="nucleotide sequence ID" value="NZ_QJJS01000016.1"/>
</dbReference>
<dbReference type="UniPathway" id="UPA00148">
    <property type="reaction ID" value="UER00231"/>
</dbReference>
<dbReference type="InterPro" id="IPR011698">
    <property type="entry name" value="GATase_3"/>
</dbReference>
<dbReference type="GO" id="GO:0005524">
    <property type="term" value="F:ATP binding"/>
    <property type="evidence" value="ECO:0007669"/>
    <property type="project" value="UniProtKB-UniRule"/>
</dbReference>
<reference evidence="12 13" key="1">
    <citation type="submission" date="2018-05" db="EMBL/GenBank/DDBJ databases">
        <title>Genomic Encyclopedia of Type Strains, Phase IV (KMG-IV): sequencing the most valuable type-strain genomes for metagenomic binning, comparative biology and taxonomic classification.</title>
        <authorList>
            <person name="Goeker M."/>
        </authorList>
    </citation>
    <scope>NUCLEOTIDE SEQUENCE [LARGE SCALE GENOMIC DNA]</scope>
    <source>
        <strain evidence="12 13">DSM 566</strain>
    </source>
</reference>
<comment type="caution">
    <text evidence="12">The sequence shown here is derived from an EMBL/GenBank/DDBJ whole genome shotgun (WGS) entry which is preliminary data.</text>
</comment>
<evidence type="ECO:0000256" key="4">
    <source>
        <dbReference type="ARBA" id="ARBA00022598"/>
    </source>
</evidence>
<gene>
    <name evidence="9" type="primary">cbiA</name>
    <name evidence="12" type="ORF">C7444_11633</name>
</gene>
<evidence type="ECO:0000256" key="6">
    <source>
        <dbReference type="ARBA" id="ARBA00022840"/>
    </source>
</evidence>
<keyword evidence="5 9" id="KW-0547">Nucleotide-binding</keyword>
<evidence type="ECO:0000256" key="1">
    <source>
        <dbReference type="ARBA" id="ARBA00001946"/>
    </source>
</evidence>
<evidence type="ECO:0000256" key="5">
    <source>
        <dbReference type="ARBA" id="ARBA00022741"/>
    </source>
</evidence>
<keyword evidence="3 9" id="KW-0169">Cobalamin biosynthesis</keyword>
<comment type="function">
    <text evidence="9">Catalyzes the ATP-dependent amidation of the two carboxylate groups at positions a and c of cobyrinate, using either L-glutamine or ammonia as the nitrogen source.</text>
</comment>
<dbReference type="PANTHER" id="PTHR43873:SF1">
    <property type="entry name" value="COBYRINATE A,C-DIAMIDE SYNTHASE"/>
    <property type="match status" value="1"/>
</dbReference>
<feature type="domain" description="CobB/CobQ-like glutamine amidotransferase" evidence="11">
    <location>
        <begin position="251"/>
        <end position="432"/>
    </location>
</feature>
<keyword evidence="8 9" id="KW-0315">Glutamine amidotransferase</keyword>
<dbReference type="InterPro" id="IPR027417">
    <property type="entry name" value="P-loop_NTPase"/>
</dbReference>
<name>A0A318GWQ4_9BURK</name>
<dbReference type="SUPFAM" id="SSF52540">
    <property type="entry name" value="P-loop containing nucleoside triphosphate hydrolases"/>
    <property type="match status" value="1"/>
</dbReference>
<dbReference type="Gene3D" id="3.40.50.880">
    <property type="match status" value="1"/>
</dbReference>
<dbReference type="EC" id="6.3.5.11" evidence="9"/>
<keyword evidence="7 9" id="KW-0460">Magnesium</keyword>
<feature type="domain" description="CobQ/CobB/MinD/ParA nucleotide binding" evidence="10">
    <location>
        <begin position="19"/>
        <end position="195"/>
    </location>
</feature>
<organism evidence="12 13">
    <name type="scientific">Sphaerotilus hippei</name>
    <dbReference type="NCBI Taxonomy" id="744406"/>
    <lineage>
        <taxon>Bacteria</taxon>
        <taxon>Pseudomonadati</taxon>
        <taxon>Pseudomonadota</taxon>
        <taxon>Betaproteobacteria</taxon>
        <taxon>Burkholderiales</taxon>
        <taxon>Sphaerotilaceae</taxon>
        <taxon>Sphaerotilus</taxon>
    </lineage>
</organism>
<dbReference type="GO" id="GO:0042242">
    <property type="term" value="F:cobyrinic acid a,c-diamide synthase activity"/>
    <property type="evidence" value="ECO:0007669"/>
    <property type="project" value="UniProtKB-UniRule"/>
</dbReference>
<evidence type="ECO:0000313" key="12">
    <source>
        <dbReference type="EMBL" id="PXW94000.1"/>
    </source>
</evidence>
<comment type="similarity">
    <text evidence="9">Belongs to the CobB/CbiA family.</text>
</comment>
<keyword evidence="6 9" id="KW-0067">ATP-binding</keyword>
<comment type="pathway">
    <text evidence="9">Cofactor biosynthesis; adenosylcobalamin biosynthesis; cob(II)yrinate a,c-diamide from sirohydrochlorin (anaerobic route): step 10/10.</text>
</comment>
<comment type="miscellaneous">
    <text evidence="9">The a and c carboxylates of cobyrinate are activated for nucleophilic attack via formation of a phosphorylated intermediate by ATP. CbiA catalyzes first the amidation of the c-carboxylate, and then that of the a-carboxylate.</text>
</comment>
<keyword evidence="4 9" id="KW-0436">Ligase</keyword>
<dbReference type="SUPFAM" id="SSF52317">
    <property type="entry name" value="Class I glutamine amidotransferase-like"/>
    <property type="match status" value="1"/>
</dbReference>
<protein>
    <recommendedName>
        <fullName evidence="9">Cobyrinate a,c-diamide synthase</fullName>
        <ecNumber evidence="9">6.3.5.11</ecNumber>
    </recommendedName>
    <alternativeName>
        <fullName evidence="9">Cobyrinic acid a,c-diamide synthetase</fullName>
    </alternativeName>
</protein>
<evidence type="ECO:0000259" key="10">
    <source>
        <dbReference type="Pfam" id="PF01656"/>
    </source>
</evidence>
<evidence type="ECO:0000256" key="2">
    <source>
        <dbReference type="ARBA" id="ARBA00006205"/>
    </source>
</evidence>
<dbReference type="PANTHER" id="PTHR43873">
    <property type="entry name" value="COBYRINATE A,C-DIAMIDE SYNTHASE"/>
    <property type="match status" value="1"/>
</dbReference>
<evidence type="ECO:0000256" key="8">
    <source>
        <dbReference type="ARBA" id="ARBA00022962"/>
    </source>
</evidence>
<evidence type="ECO:0000256" key="7">
    <source>
        <dbReference type="ARBA" id="ARBA00022842"/>
    </source>
</evidence>
<dbReference type="InterPro" id="IPR029062">
    <property type="entry name" value="Class_I_gatase-like"/>
</dbReference>
<feature type="site" description="Increases nucleophilicity of active site Cys" evidence="9">
    <location>
        <position position="426"/>
    </location>
</feature>
<sequence>MATDVFPATEAARCRALLISAPASGQGKTTVTAALARAWGRQGLRVRVFKTGPDFIDPMVHARASGAPCHQLDLWMGGEAHCRELLWRAAQDHDVILVEGVMGLHDGQSSSADLAVRFGLPVMVVIDAAAMAQTFGALALGLRSYRPGLPFAGVLANRVGSPGHADMLRESLPEGMTWFGALPRDDTIALPSRHLGLVQADELQDLDQRLDRAADRLVAMALPLPPPVCFLPPAPQDREPDPGRPLAGVCVAVARDAAFSFVYPANLELLERMGAELVFFSPLADEPVPEAARSLYLPGGYPELHLEALGRPGRTRASVRAHHAAGRPIVAECGGLLALAERLTDADGHHAPLWGLMPGDALMTRRLVNLGMHSADLPEGTLRGHTFHHGRFDSPLAPVGHTRALRHQGRPEALWRRGRLHASFLHLYFPSNPQAAAALFRPDPA</sequence>
<proteinExistence type="inferred from homology"/>
<dbReference type="EMBL" id="QJJS01000016">
    <property type="protein sequence ID" value="PXW94000.1"/>
    <property type="molecule type" value="Genomic_DNA"/>
</dbReference>
<feature type="active site" description="Nucleophile" evidence="9">
    <location>
        <position position="333"/>
    </location>
</feature>
<dbReference type="Gene3D" id="3.40.50.300">
    <property type="entry name" value="P-loop containing nucleotide triphosphate hydrolases"/>
    <property type="match status" value="2"/>
</dbReference>
<dbReference type="InterPro" id="IPR004484">
    <property type="entry name" value="CbiA/CobB_synth"/>
</dbReference>
<comment type="cofactor">
    <cofactor evidence="1 9">
        <name>Mg(2+)</name>
        <dbReference type="ChEBI" id="CHEBI:18420"/>
    </cofactor>
</comment>
<dbReference type="CDD" id="cd05388">
    <property type="entry name" value="CobB_N"/>
    <property type="match status" value="1"/>
</dbReference>
<keyword evidence="13" id="KW-1185">Reference proteome</keyword>
<dbReference type="GO" id="GO:0009236">
    <property type="term" value="P:cobalamin biosynthetic process"/>
    <property type="evidence" value="ECO:0007669"/>
    <property type="project" value="UniProtKB-UniRule"/>
</dbReference>
<evidence type="ECO:0000256" key="3">
    <source>
        <dbReference type="ARBA" id="ARBA00022573"/>
    </source>
</evidence>
<dbReference type="Proteomes" id="UP000247811">
    <property type="component" value="Unassembled WGS sequence"/>
</dbReference>
<dbReference type="AlphaFoldDB" id="A0A318GWQ4"/>
<accession>A0A318GWQ4</accession>
<dbReference type="NCBIfam" id="NF002204">
    <property type="entry name" value="PRK01077.1"/>
    <property type="match status" value="1"/>
</dbReference>
<comment type="similarity">
    <text evidence="2">Belongs to the CobB/CobQ family. CobQ subfamily.</text>
</comment>
<dbReference type="OrthoDB" id="9764035at2"/>
<dbReference type="Pfam" id="PF07685">
    <property type="entry name" value="GATase_3"/>
    <property type="match status" value="1"/>
</dbReference>
<evidence type="ECO:0000256" key="9">
    <source>
        <dbReference type="HAMAP-Rule" id="MF_00027"/>
    </source>
</evidence>
<dbReference type="InterPro" id="IPR002586">
    <property type="entry name" value="CobQ/CobB/MinD/ParA_Nub-bd_dom"/>
</dbReference>
<dbReference type="PROSITE" id="PS51274">
    <property type="entry name" value="GATASE_COBBQ"/>
    <property type="match status" value="1"/>
</dbReference>
<comment type="catalytic activity">
    <reaction evidence="9">
        <text>cob(II)yrinate + 2 L-glutamine + 2 ATP + 2 H2O = cob(II)yrinate a,c diamide + 2 L-glutamate + 2 ADP + 2 phosphate + 2 H(+)</text>
        <dbReference type="Rhea" id="RHEA:26289"/>
        <dbReference type="ChEBI" id="CHEBI:15377"/>
        <dbReference type="ChEBI" id="CHEBI:15378"/>
        <dbReference type="ChEBI" id="CHEBI:29985"/>
        <dbReference type="ChEBI" id="CHEBI:30616"/>
        <dbReference type="ChEBI" id="CHEBI:43474"/>
        <dbReference type="ChEBI" id="CHEBI:58359"/>
        <dbReference type="ChEBI" id="CHEBI:58537"/>
        <dbReference type="ChEBI" id="CHEBI:58894"/>
        <dbReference type="ChEBI" id="CHEBI:456216"/>
        <dbReference type="EC" id="6.3.5.11"/>
    </reaction>
</comment>